<name>A0A1I8GB88_9PLAT</name>
<evidence type="ECO:0000313" key="1">
    <source>
        <dbReference type="Proteomes" id="UP000095280"/>
    </source>
</evidence>
<evidence type="ECO:0000313" key="2">
    <source>
        <dbReference type="WBParaSite" id="maker-uti_cns_0001358-snap-gene-0.16-mRNA-1"/>
    </source>
</evidence>
<protein>
    <submittedName>
        <fullName evidence="2">Choline-specific glycerophosphodiester phosphodiesterase</fullName>
    </submittedName>
</protein>
<dbReference type="GO" id="GO:0016787">
    <property type="term" value="F:hydrolase activity"/>
    <property type="evidence" value="ECO:0007669"/>
    <property type="project" value="UniProtKB-ARBA"/>
</dbReference>
<dbReference type="InterPro" id="IPR002591">
    <property type="entry name" value="Phosphodiest/P_Trfase"/>
</dbReference>
<proteinExistence type="predicted"/>
<dbReference type="PANTHER" id="PTHR10151:SF120">
    <property type="entry name" value="BIS(5'-ADENOSYL)-TRIPHOSPHATASE"/>
    <property type="match status" value="1"/>
</dbReference>
<dbReference type="Gene3D" id="3.30.1360.180">
    <property type="match status" value="1"/>
</dbReference>
<organism evidence="1 2">
    <name type="scientific">Macrostomum lignano</name>
    <dbReference type="NCBI Taxonomy" id="282301"/>
    <lineage>
        <taxon>Eukaryota</taxon>
        <taxon>Metazoa</taxon>
        <taxon>Spiralia</taxon>
        <taxon>Lophotrochozoa</taxon>
        <taxon>Platyhelminthes</taxon>
        <taxon>Rhabditophora</taxon>
        <taxon>Macrostomorpha</taxon>
        <taxon>Macrostomida</taxon>
        <taxon>Macrostomidae</taxon>
        <taxon>Macrostomum</taxon>
    </lineage>
</organism>
<dbReference type="SUPFAM" id="SSF53649">
    <property type="entry name" value="Alkaline phosphatase-like"/>
    <property type="match status" value="1"/>
</dbReference>
<reference evidence="2" key="1">
    <citation type="submission" date="2016-11" db="UniProtKB">
        <authorList>
            <consortium name="WormBaseParasite"/>
        </authorList>
    </citation>
    <scope>IDENTIFICATION</scope>
</reference>
<dbReference type="OrthoDB" id="415411at2759"/>
<dbReference type="CDD" id="cd16018">
    <property type="entry name" value="Enpp"/>
    <property type="match status" value="1"/>
</dbReference>
<dbReference type="WBParaSite" id="maker-uti_cns_0001358-snap-gene-0.16-mRNA-1">
    <property type="protein sequence ID" value="maker-uti_cns_0001358-snap-gene-0.16-mRNA-1"/>
    <property type="gene ID" value="maker-uti_cns_0001358-snap-gene-0.16"/>
</dbReference>
<sequence>MVFCSGKFEMQSIGLAALALLCAAACASAASPARYPLVLVSCDGFRYDYLNWYPNETQFLRSLIKQGVHVKSMKPAFATKTFPNHWTIATGLYQESHGIVGNSMYDPLFNASFNKGTRDERWWNASEPIWINAKKQGLKSATFFWPGSEVSFKGVRQDYWFNYSGSVSFETRVSTVLEWITEKDVQMATMYLNEPDSSGHKFGPKSKQVREALKKVDDTIRSLFEGLKAKKFSNKVNVLIVSDHGMMGMTPDKVIHLDSSMDELVDRVLDSGPLLAMNAKPGKRKQLVEYLNNQVRQRNLSMRVFDKDSLPERFHYAKNRRTPEVLVLPDQGYLVLTSKDTKPVSAGHHGFDNSYSDMRVPMFAVGPSFHHNFLIDGNRRKSFRQVDIYGLMCHLLQIRPQPNNGSTDYLPFILKMSSLGSDFSWFTHVGLMFFEKVMNMVTEFFSKF</sequence>
<dbReference type="InterPro" id="IPR017850">
    <property type="entry name" value="Alkaline_phosphatase_core_sf"/>
</dbReference>
<dbReference type="PANTHER" id="PTHR10151">
    <property type="entry name" value="ECTONUCLEOTIDE PYROPHOSPHATASE/PHOSPHODIESTERASE"/>
    <property type="match status" value="1"/>
</dbReference>
<dbReference type="Proteomes" id="UP000095280">
    <property type="component" value="Unplaced"/>
</dbReference>
<dbReference type="Pfam" id="PF01663">
    <property type="entry name" value="Phosphodiest"/>
    <property type="match status" value="1"/>
</dbReference>
<accession>A0A1I8GB88</accession>
<keyword evidence="1" id="KW-1185">Reference proteome</keyword>
<dbReference type="STRING" id="282301.A0A1I8GB88"/>
<dbReference type="AlphaFoldDB" id="A0A1I8GB88"/>
<dbReference type="Gene3D" id="3.40.720.10">
    <property type="entry name" value="Alkaline Phosphatase, subunit A"/>
    <property type="match status" value="1"/>
</dbReference>